<sequence>MAVNYYNKGYNCGEAIIKSVNKKNDTNIPVSIGSPLGRGMSVGSVCGAVAAGVVTIGFLKGRNNASEENNASKHSRDLMNKVKEKFGVETCIELKRKGVSCNEIVKFVDEYLVDFNNA</sequence>
<comment type="caution">
    <text evidence="1">The sequence shown here is derived from an EMBL/GenBank/DDBJ whole genome shotgun (WGS) entry which is preliminary data.</text>
</comment>
<protein>
    <submittedName>
        <fullName evidence="1">Oxidoreductase</fullName>
    </submittedName>
</protein>
<evidence type="ECO:0000313" key="1">
    <source>
        <dbReference type="EMBL" id="GIM29519.1"/>
    </source>
</evidence>
<dbReference type="EMBL" id="BOPZ01000018">
    <property type="protein sequence ID" value="GIM29519.1"/>
    <property type="molecule type" value="Genomic_DNA"/>
</dbReference>
<dbReference type="InterPro" id="IPR010181">
    <property type="entry name" value="CGCAxxGCC_motif"/>
</dbReference>
<keyword evidence="2" id="KW-1185">Reference proteome</keyword>
<reference evidence="1" key="1">
    <citation type="submission" date="2021-03" db="EMBL/GenBank/DDBJ databases">
        <title>Taxonomic study of Clostridium polyendosporum from meadow-gley soil under rice.</title>
        <authorList>
            <person name="Kobayashi H."/>
            <person name="Tanizawa Y."/>
            <person name="Yagura M."/>
        </authorList>
    </citation>
    <scope>NUCLEOTIDE SEQUENCE</scope>
    <source>
        <strain evidence="1">JCM 30710</strain>
    </source>
</reference>
<dbReference type="RefSeq" id="WP_308442614.1">
    <property type="nucleotide sequence ID" value="NZ_BOPZ01000018.1"/>
</dbReference>
<name>A0A919VET4_9CLOT</name>
<proteinExistence type="predicted"/>
<dbReference type="AlphaFoldDB" id="A0A919VET4"/>
<gene>
    <name evidence="1" type="ORF">CPJCM30710_21850</name>
</gene>
<dbReference type="Proteomes" id="UP000679179">
    <property type="component" value="Unassembled WGS sequence"/>
</dbReference>
<evidence type="ECO:0000313" key="2">
    <source>
        <dbReference type="Proteomes" id="UP000679179"/>
    </source>
</evidence>
<dbReference type="Pfam" id="PF09719">
    <property type="entry name" value="C_GCAxxG_C_C"/>
    <property type="match status" value="1"/>
</dbReference>
<accession>A0A919VET4</accession>
<dbReference type="NCBIfam" id="TIGR01909">
    <property type="entry name" value="C_GCAxxG_C_C"/>
    <property type="match status" value="1"/>
</dbReference>
<organism evidence="1 2">
    <name type="scientific">Clostridium polyendosporum</name>
    <dbReference type="NCBI Taxonomy" id="69208"/>
    <lineage>
        <taxon>Bacteria</taxon>
        <taxon>Bacillati</taxon>
        <taxon>Bacillota</taxon>
        <taxon>Clostridia</taxon>
        <taxon>Eubacteriales</taxon>
        <taxon>Clostridiaceae</taxon>
        <taxon>Clostridium</taxon>
    </lineage>
</organism>